<dbReference type="RefSeq" id="WP_271927584.1">
    <property type="nucleotide sequence ID" value="NZ_JAQNDO010000001.1"/>
</dbReference>
<sequence length="177" mass="19955">MVVKKYGNRRLYDTEASRYVTLEEVEARVRRGDDVEVVDAKTGRDLTQATLAQIILESRGAARLLPVPLLRQLIRMGDDALAEFFERTVIWALDIYLLAKKGARVFPIGPLGALPFLNAMLGGGKSTPWSSPRDPEPEEQVAPPDTNERDEQAEEIAALRRELDELKRIVSKKRRES</sequence>
<dbReference type="GO" id="GO:0003677">
    <property type="term" value="F:DNA binding"/>
    <property type="evidence" value="ECO:0007669"/>
    <property type="project" value="UniProtKB-KW"/>
</dbReference>
<reference evidence="3 4" key="1">
    <citation type="submission" date="2022-11" db="EMBL/GenBank/DDBJ databases">
        <title>Minimal conservation of predation-associated metabolite biosynthetic gene clusters underscores biosynthetic potential of Myxococcota including descriptions for ten novel species: Archangium lansinium sp. nov., Myxococcus landrumus sp. nov., Nannocystis bai.</title>
        <authorList>
            <person name="Ahearne A."/>
            <person name="Stevens C."/>
            <person name="Dowd S."/>
        </authorList>
    </citation>
    <scope>NUCLEOTIDE SEQUENCE [LARGE SCALE GENOMIC DNA]</scope>
    <source>
        <strain evidence="3 4">RJM3</strain>
    </source>
</reference>
<evidence type="ECO:0000313" key="4">
    <source>
        <dbReference type="Proteomes" id="UP001221411"/>
    </source>
</evidence>
<dbReference type="Pfam" id="PF07879">
    <property type="entry name" value="PHB_acc_N"/>
    <property type="match status" value="1"/>
</dbReference>
<proteinExistence type="predicted"/>
<dbReference type="InterPro" id="IPR012909">
    <property type="entry name" value="PHA_DNA-bd_N"/>
</dbReference>
<organism evidence="3 4">
    <name type="scientific">Polyangium mundeleinium</name>
    <dbReference type="NCBI Taxonomy" id="2995306"/>
    <lineage>
        <taxon>Bacteria</taxon>
        <taxon>Pseudomonadati</taxon>
        <taxon>Myxococcota</taxon>
        <taxon>Polyangia</taxon>
        <taxon>Polyangiales</taxon>
        <taxon>Polyangiaceae</taxon>
        <taxon>Polyangium</taxon>
    </lineage>
</organism>
<evidence type="ECO:0000259" key="2">
    <source>
        <dbReference type="Pfam" id="PF07879"/>
    </source>
</evidence>
<comment type="caution">
    <text evidence="3">The sequence shown here is derived from an EMBL/GenBank/DDBJ whole genome shotgun (WGS) entry which is preliminary data.</text>
</comment>
<feature type="region of interest" description="Disordered" evidence="1">
    <location>
        <begin position="125"/>
        <end position="153"/>
    </location>
</feature>
<gene>
    <name evidence="3" type="ORF">POL67_45110</name>
</gene>
<dbReference type="Proteomes" id="UP001221411">
    <property type="component" value="Unassembled WGS sequence"/>
</dbReference>
<evidence type="ECO:0000256" key="1">
    <source>
        <dbReference type="SAM" id="MobiDB-lite"/>
    </source>
</evidence>
<evidence type="ECO:0000313" key="3">
    <source>
        <dbReference type="EMBL" id="MDC0748592.1"/>
    </source>
</evidence>
<protein>
    <submittedName>
        <fullName evidence="3">Polyhydroxyalkanoate synthesis regulator DNA-binding domain-containing protein</fullName>
    </submittedName>
</protein>
<keyword evidence="3" id="KW-0238">DNA-binding</keyword>
<keyword evidence="4" id="KW-1185">Reference proteome</keyword>
<accession>A0ABT5F3B6</accession>
<dbReference type="EMBL" id="JAQNDO010000001">
    <property type="protein sequence ID" value="MDC0748592.1"/>
    <property type="molecule type" value="Genomic_DNA"/>
</dbReference>
<name>A0ABT5F3B6_9BACT</name>
<feature type="domain" description="PHA accumulation regulator DNA-binding N-terminal" evidence="2">
    <location>
        <begin position="2"/>
        <end position="59"/>
    </location>
</feature>